<keyword evidence="1" id="KW-0472">Membrane</keyword>
<gene>
    <name evidence="2" type="ORF">A3F51_02275</name>
</gene>
<proteinExistence type="predicted"/>
<feature type="transmembrane region" description="Helical" evidence="1">
    <location>
        <begin position="59"/>
        <end position="82"/>
    </location>
</feature>
<evidence type="ECO:0000256" key="1">
    <source>
        <dbReference type="SAM" id="Phobius"/>
    </source>
</evidence>
<organism evidence="2 3">
    <name type="scientific">Candidatus Taylorbacteria bacterium RIFCSPHIGHO2_12_FULL_45_16</name>
    <dbReference type="NCBI Taxonomy" id="1802315"/>
    <lineage>
        <taxon>Bacteria</taxon>
        <taxon>Candidatus Tayloriibacteriota</taxon>
    </lineage>
</organism>
<evidence type="ECO:0000313" key="2">
    <source>
        <dbReference type="EMBL" id="OHA28786.1"/>
    </source>
</evidence>
<sequence>MVTDGPWTVILIVDLFIFSFLFGGGLYVRSTHGILAIKRVFAKMPPKQKRNTMDYKLSLFLKIVFVTTLLIAIVSIIALIIFF</sequence>
<dbReference type="AlphaFoldDB" id="A0A1G2MXY3"/>
<dbReference type="Proteomes" id="UP000178089">
    <property type="component" value="Unassembled WGS sequence"/>
</dbReference>
<comment type="caution">
    <text evidence="2">The sequence shown here is derived from an EMBL/GenBank/DDBJ whole genome shotgun (WGS) entry which is preliminary data.</text>
</comment>
<protein>
    <submittedName>
        <fullName evidence="2">Uncharacterized protein</fullName>
    </submittedName>
</protein>
<keyword evidence="1" id="KW-0812">Transmembrane</keyword>
<dbReference type="EMBL" id="MHRT01000007">
    <property type="protein sequence ID" value="OHA28786.1"/>
    <property type="molecule type" value="Genomic_DNA"/>
</dbReference>
<reference evidence="2 3" key="1">
    <citation type="journal article" date="2016" name="Nat. Commun.">
        <title>Thousands of microbial genomes shed light on interconnected biogeochemical processes in an aquifer system.</title>
        <authorList>
            <person name="Anantharaman K."/>
            <person name="Brown C.T."/>
            <person name="Hug L.A."/>
            <person name="Sharon I."/>
            <person name="Castelle C.J."/>
            <person name="Probst A.J."/>
            <person name="Thomas B.C."/>
            <person name="Singh A."/>
            <person name="Wilkins M.J."/>
            <person name="Karaoz U."/>
            <person name="Brodie E.L."/>
            <person name="Williams K.H."/>
            <person name="Hubbard S.S."/>
            <person name="Banfield J.F."/>
        </authorList>
    </citation>
    <scope>NUCLEOTIDE SEQUENCE [LARGE SCALE GENOMIC DNA]</scope>
</reference>
<feature type="transmembrane region" description="Helical" evidence="1">
    <location>
        <begin position="6"/>
        <end position="28"/>
    </location>
</feature>
<accession>A0A1G2MXY3</accession>
<evidence type="ECO:0000313" key="3">
    <source>
        <dbReference type="Proteomes" id="UP000178089"/>
    </source>
</evidence>
<keyword evidence="1" id="KW-1133">Transmembrane helix</keyword>
<name>A0A1G2MXY3_9BACT</name>